<dbReference type="Gene3D" id="3.20.20.80">
    <property type="entry name" value="Glycosidases"/>
    <property type="match status" value="1"/>
</dbReference>
<dbReference type="OrthoDB" id="406631at2759"/>
<dbReference type="PANTHER" id="PTHR37398:SF3">
    <property type="entry name" value="GLYCOSIDE HYDROLASE FAMILY 5 DOMAIN-CONTAINING PROTEIN"/>
    <property type="match status" value="1"/>
</dbReference>
<dbReference type="Proteomes" id="UP000828390">
    <property type="component" value="Unassembled WGS sequence"/>
</dbReference>
<dbReference type="PANTHER" id="PTHR37398">
    <property type="entry name" value="ENDO-BETA-1,4-MANNANASE"/>
    <property type="match status" value="1"/>
</dbReference>
<evidence type="ECO:0000313" key="2">
    <source>
        <dbReference type="Proteomes" id="UP000828390"/>
    </source>
</evidence>
<accession>A0A9D4FH75</accession>
<evidence type="ECO:0008006" key="3">
    <source>
        <dbReference type="Google" id="ProtNLM"/>
    </source>
</evidence>
<comment type="caution">
    <text evidence="1">The sequence shown here is derived from an EMBL/GenBank/DDBJ whole genome shotgun (WGS) entry which is preliminary data.</text>
</comment>
<name>A0A9D4FH75_DREPO</name>
<evidence type="ECO:0000313" key="1">
    <source>
        <dbReference type="EMBL" id="KAH3796485.1"/>
    </source>
</evidence>
<reference evidence="1" key="2">
    <citation type="submission" date="2020-11" db="EMBL/GenBank/DDBJ databases">
        <authorList>
            <person name="McCartney M.A."/>
            <person name="Auch B."/>
            <person name="Kono T."/>
            <person name="Mallez S."/>
            <person name="Becker A."/>
            <person name="Gohl D.M."/>
            <person name="Silverstein K.A.T."/>
            <person name="Koren S."/>
            <person name="Bechman K.B."/>
            <person name="Herman A."/>
            <person name="Abrahante J.E."/>
            <person name="Garbe J."/>
        </authorList>
    </citation>
    <scope>NUCLEOTIDE SEQUENCE</scope>
    <source>
        <strain evidence="1">Duluth1</strain>
        <tissue evidence="1">Whole animal</tissue>
    </source>
</reference>
<gene>
    <name evidence="1" type="ORF">DPMN_150053</name>
</gene>
<protein>
    <recommendedName>
        <fullName evidence="3">Mannan endo-1,4-beta-mannosidase</fullName>
    </recommendedName>
</protein>
<dbReference type="SUPFAM" id="SSF51445">
    <property type="entry name" value="(Trans)glycosidases"/>
    <property type="match status" value="1"/>
</dbReference>
<dbReference type="EMBL" id="JAIWYP010000007">
    <property type="protein sequence ID" value="KAH3796485.1"/>
    <property type="molecule type" value="Genomic_DNA"/>
</dbReference>
<proteinExistence type="predicted"/>
<reference evidence="1" key="1">
    <citation type="journal article" date="2019" name="bioRxiv">
        <title>The Genome of the Zebra Mussel, Dreissena polymorpha: A Resource for Invasive Species Research.</title>
        <authorList>
            <person name="McCartney M.A."/>
            <person name="Auch B."/>
            <person name="Kono T."/>
            <person name="Mallez S."/>
            <person name="Zhang Y."/>
            <person name="Obille A."/>
            <person name="Becker A."/>
            <person name="Abrahante J.E."/>
            <person name="Garbe J."/>
            <person name="Badalamenti J.P."/>
            <person name="Herman A."/>
            <person name="Mangelson H."/>
            <person name="Liachko I."/>
            <person name="Sullivan S."/>
            <person name="Sone E.D."/>
            <person name="Koren S."/>
            <person name="Silverstein K.A.T."/>
            <person name="Beckman K.B."/>
            <person name="Gohl D.M."/>
        </authorList>
    </citation>
    <scope>NUCLEOTIDE SEQUENCE</scope>
    <source>
        <strain evidence="1">Duluth1</strain>
        <tissue evidence="1">Whole animal</tissue>
    </source>
</reference>
<dbReference type="InterPro" id="IPR017853">
    <property type="entry name" value="GH"/>
</dbReference>
<organism evidence="1 2">
    <name type="scientific">Dreissena polymorpha</name>
    <name type="common">Zebra mussel</name>
    <name type="synonym">Mytilus polymorpha</name>
    <dbReference type="NCBI Taxonomy" id="45954"/>
    <lineage>
        <taxon>Eukaryota</taxon>
        <taxon>Metazoa</taxon>
        <taxon>Spiralia</taxon>
        <taxon>Lophotrochozoa</taxon>
        <taxon>Mollusca</taxon>
        <taxon>Bivalvia</taxon>
        <taxon>Autobranchia</taxon>
        <taxon>Heteroconchia</taxon>
        <taxon>Euheterodonta</taxon>
        <taxon>Imparidentia</taxon>
        <taxon>Neoheterodontei</taxon>
        <taxon>Myida</taxon>
        <taxon>Dreissenoidea</taxon>
        <taxon>Dreissenidae</taxon>
        <taxon>Dreissena</taxon>
    </lineage>
</organism>
<dbReference type="AlphaFoldDB" id="A0A9D4FH75"/>
<sequence>MFQSMPKMYLPRYFNRIVLFICILMGRLDNYSAQQYLSVSGMKLTLHGEKVFLSGMNQAWYSYGADFGNDGYAKSKPHLMTTLDAIRQNGGNSIRIWVHVVGVNTPQFNDTGHVVGPGANLTRDLQDFLWEARSRNILVTFSLWNGAALTKALPLYSVLTDRSVLQSYLENALTPLVRALKSEVGLGIWEIINEPEGSMQMGMDDKEQPCYDTSTIHIWDGADWTGLGIPLKDILAFVALQADTIHKEDPKALVTVGSWTYKTISDQLSRRNFYSDKCLQEVAGGSVTARLDLYQIHTYDTLHLYLPHDPFMVNASVYKLEKPVIIGEFSQKRGASMTSPGQFNWAYYHGYSGSWSWSALGSDDAADSLEVQESGIRSLQNKNEQNFGGRVNFTLNSSSKQRIVSLTKNVLVGIQELWKKLIAILI</sequence>
<keyword evidence="2" id="KW-1185">Reference proteome</keyword>